<sequence length="1123" mass="131130">MDLIELLKDSNNDEQKCDDLLKRCFNSSESDLDEFINNLSRSFDIHLPTLQNFISHLCNKYLQVTPNANLRWNIFLAKFMSSLITIVIMDNLHNSDLFDFCEFLHKSIELLWWASNKKNNNNKLNLAFQTINLMFSKIMDADGVLEVLVSEVYGRRCLKRILFDFNMINQIERIELLKAVDIVAALVEKCPEHKNDLSLSEGFYVYKACTALLETLGNHQGVQADFHKNLKSLSIKDDLTLLRMKLPQKLSDLPHFLLTLEQRKIDSFSDLMGFLPCTNCHKQALNYMYPKKYFLEEESATLECFRLPFEFNDDDKLGPWDILLSEDTIKDLQQLESTPEVIRAVMKKLGHISSGEWDKYKLRCTVRTDNIPVYEVAFLDNNLKILWQIDYGFSIRNNSYMQLVKIWAVTANKERIDKILKNLSIAHISKQSNWCVAGQMGKNNTILPMILGDEEPIKPSEDRFYSLYNSKTDDELLEVHKMLVINKFIPLSTNLYKSLVLGGFNFTFQVSKKEHEIINCPTSAIIIGRSGTGKTTCIVFRQIASYLNSRLNKIPSDDKIFHRRQIFITMSPNLRHRVKEYFDNIRESAILAGTKMSKAQFREYRRKKEEENANDQYMHEEENEKRELKGIPDSFNHLQLTDKYFPLFITFEKFSKMLQETYGISNRDIIKQKKYDADNIDSYDKEKYEPNISPSFINTEDKNFVNYTRFRKKYWPSLNDHCSQNFDCGLVYSEFSIIKGSNPEVDYLSREDYRTVSIKKFPVFCYNRDQIYDLFLLYEKMKARNGDYDSMDRTLAILHCAKKKTLGGLHIHEVYIDECQDNHIVDIALILKVFDRASSIFLAGDIAQCIARGSSFRFQDLRALMYQWELTRAPANHRSVLKPKQFELNVNYRSHNGILQLAASVVDLIRKFFPNSIDHLLPERSEVGGPRPIIFDGFQDFVDSKKNGQNERQKRSSFIEFGAEQVILVREEDQKKSIKSGLGLVMTVFEAKGMEFDDVLLYNFFTDSLACQKWRVILSALNENSEGVPAFSHEKHYILSSELKHLYVAITRARQHIWICEENTEYIMPIRMYWEHLGLIEVSHETTLSSLAKKSDSHEWNRQGRKFFEQRQYEQVKSLGMNI</sequence>
<dbReference type="InterPro" id="IPR027417">
    <property type="entry name" value="P-loop_NTPase"/>
</dbReference>
<dbReference type="PANTHER" id="PTHR21529">
    <property type="entry name" value="MAMMARY TURMOR VIRUS RECEPTOR HOMOLOG 1, 2 MTVR1, 2"/>
    <property type="match status" value="1"/>
</dbReference>
<feature type="domain" description="UvrD-like helicase C-terminal" evidence="5">
    <location>
        <begin position="942"/>
        <end position="1060"/>
    </location>
</feature>
<keyword evidence="3" id="KW-0347">Helicase</keyword>
<dbReference type="Gene3D" id="3.40.50.300">
    <property type="entry name" value="P-loop containing nucleotide triphosphate hydrolases"/>
    <property type="match status" value="2"/>
</dbReference>
<dbReference type="SUPFAM" id="SSF52540">
    <property type="entry name" value="P-loop containing nucleoside triphosphate hydrolases"/>
    <property type="match status" value="1"/>
</dbReference>
<dbReference type="OrthoDB" id="3156807at2759"/>
<dbReference type="EMBL" id="QKYT01000025">
    <property type="protein sequence ID" value="RIA97743.1"/>
    <property type="molecule type" value="Genomic_DNA"/>
</dbReference>
<organism evidence="6 7">
    <name type="scientific">Glomus cerebriforme</name>
    <dbReference type="NCBI Taxonomy" id="658196"/>
    <lineage>
        <taxon>Eukaryota</taxon>
        <taxon>Fungi</taxon>
        <taxon>Fungi incertae sedis</taxon>
        <taxon>Mucoromycota</taxon>
        <taxon>Glomeromycotina</taxon>
        <taxon>Glomeromycetes</taxon>
        <taxon>Glomerales</taxon>
        <taxon>Glomeraceae</taxon>
        <taxon>Glomus</taxon>
    </lineage>
</organism>
<dbReference type="GO" id="GO:0004386">
    <property type="term" value="F:helicase activity"/>
    <property type="evidence" value="ECO:0007669"/>
    <property type="project" value="UniProtKB-KW"/>
</dbReference>
<dbReference type="Pfam" id="PF13361">
    <property type="entry name" value="UvrD_C"/>
    <property type="match status" value="1"/>
</dbReference>
<dbReference type="Proteomes" id="UP000265703">
    <property type="component" value="Unassembled WGS sequence"/>
</dbReference>
<keyword evidence="1" id="KW-0547">Nucleotide-binding</keyword>
<evidence type="ECO:0000256" key="2">
    <source>
        <dbReference type="ARBA" id="ARBA00022801"/>
    </source>
</evidence>
<evidence type="ECO:0000256" key="3">
    <source>
        <dbReference type="ARBA" id="ARBA00022806"/>
    </source>
</evidence>
<dbReference type="InterPro" id="IPR039904">
    <property type="entry name" value="TRANK1"/>
</dbReference>
<keyword evidence="4" id="KW-0067">ATP-binding</keyword>
<keyword evidence="2 6" id="KW-0378">Hydrolase</keyword>
<dbReference type="InterPro" id="IPR014017">
    <property type="entry name" value="DNA_helicase_UvrD-like_C"/>
</dbReference>
<protein>
    <submittedName>
        <fullName evidence="6">P-loop containing nucleoside triphosphate hydrolase protein</fullName>
    </submittedName>
</protein>
<evidence type="ECO:0000313" key="7">
    <source>
        <dbReference type="Proteomes" id="UP000265703"/>
    </source>
</evidence>
<accession>A0A397THN1</accession>
<name>A0A397THN1_9GLOM</name>
<reference evidence="6 7" key="1">
    <citation type="submission" date="2018-06" db="EMBL/GenBank/DDBJ databases">
        <title>Comparative genomics reveals the genomic features of Rhizophagus irregularis, R. cerebriforme, R. diaphanum and Gigaspora rosea, and their symbiotic lifestyle signature.</title>
        <authorList>
            <person name="Morin E."/>
            <person name="San Clemente H."/>
            <person name="Chen E.C.H."/>
            <person name="De La Providencia I."/>
            <person name="Hainaut M."/>
            <person name="Kuo A."/>
            <person name="Kohler A."/>
            <person name="Murat C."/>
            <person name="Tang N."/>
            <person name="Roy S."/>
            <person name="Loubradou J."/>
            <person name="Henrissat B."/>
            <person name="Grigoriev I.V."/>
            <person name="Corradi N."/>
            <person name="Roux C."/>
            <person name="Martin F.M."/>
        </authorList>
    </citation>
    <scope>NUCLEOTIDE SEQUENCE [LARGE SCALE GENOMIC DNA]</scope>
    <source>
        <strain evidence="6 7">DAOM 227022</strain>
    </source>
</reference>
<dbReference type="STRING" id="658196.A0A397THN1"/>
<keyword evidence="7" id="KW-1185">Reference proteome</keyword>
<evidence type="ECO:0000256" key="1">
    <source>
        <dbReference type="ARBA" id="ARBA00022741"/>
    </source>
</evidence>
<dbReference type="PANTHER" id="PTHR21529:SF4">
    <property type="entry name" value="TPR AND ANKYRIN REPEAT-CONTAINING PROTEIN 1"/>
    <property type="match status" value="1"/>
</dbReference>
<gene>
    <name evidence="6" type="ORF">C1645_227693</name>
</gene>
<dbReference type="GO" id="GO:0005524">
    <property type="term" value="F:ATP binding"/>
    <property type="evidence" value="ECO:0007669"/>
    <property type="project" value="UniProtKB-KW"/>
</dbReference>
<dbReference type="GO" id="GO:0016787">
    <property type="term" value="F:hydrolase activity"/>
    <property type="evidence" value="ECO:0007669"/>
    <property type="project" value="UniProtKB-KW"/>
</dbReference>
<evidence type="ECO:0000256" key="4">
    <source>
        <dbReference type="ARBA" id="ARBA00022840"/>
    </source>
</evidence>
<proteinExistence type="predicted"/>
<dbReference type="AlphaFoldDB" id="A0A397THN1"/>
<comment type="caution">
    <text evidence="6">The sequence shown here is derived from an EMBL/GenBank/DDBJ whole genome shotgun (WGS) entry which is preliminary data.</text>
</comment>
<evidence type="ECO:0000313" key="6">
    <source>
        <dbReference type="EMBL" id="RIA97743.1"/>
    </source>
</evidence>
<evidence type="ECO:0000259" key="5">
    <source>
        <dbReference type="Pfam" id="PF13361"/>
    </source>
</evidence>